<dbReference type="Gene3D" id="3.30.430.20">
    <property type="entry name" value="Gnk2 domain, C-X8-C-X2-C motif"/>
    <property type="match status" value="1"/>
</dbReference>
<keyword evidence="5" id="KW-0732">Signal</keyword>
<dbReference type="Pfam" id="PF07714">
    <property type="entry name" value="PK_Tyr_Ser-Thr"/>
    <property type="match status" value="1"/>
</dbReference>
<dbReference type="PANTHER" id="PTHR27002:SF622">
    <property type="entry name" value="CYSTEINE-RICH RECEPTOR-LIKE PROTEIN KINASE 5"/>
    <property type="match status" value="1"/>
</dbReference>
<dbReference type="SUPFAM" id="SSF56112">
    <property type="entry name" value="Protein kinase-like (PK-like)"/>
    <property type="match status" value="1"/>
</dbReference>
<evidence type="ECO:0000313" key="18">
    <source>
        <dbReference type="Proteomes" id="UP000187203"/>
    </source>
</evidence>
<dbReference type="PROSITE" id="PS51473">
    <property type="entry name" value="GNK2"/>
    <property type="match status" value="1"/>
</dbReference>
<dbReference type="GO" id="GO:0005886">
    <property type="term" value="C:plasma membrane"/>
    <property type="evidence" value="ECO:0007669"/>
    <property type="project" value="TreeGrafter"/>
</dbReference>
<keyword evidence="13" id="KW-0325">Glycoprotein</keyword>
<dbReference type="InterPro" id="IPR017441">
    <property type="entry name" value="Protein_kinase_ATP_BS"/>
</dbReference>
<evidence type="ECO:0000256" key="10">
    <source>
        <dbReference type="ARBA" id="ARBA00022989"/>
    </source>
</evidence>
<dbReference type="InterPro" id="IPR011009">
    <property type="entry name" value="Kinase-like_dom_sf"/>
</dbReference>
<comment type="caution">
    <text evidence="17">The sequence shown here is derived from an EMBL/GenBank/DDBJ whole genome shotgun (WGS) entry which is preliminary data.</text>
</comment>
<dbReference type="InterPro" id="IPR000719">
    <property type="entry name" value="Prot_kinase_dom"/>
</dbReference>
<feature type="binding site" evidence="14">
    <location>
        <position position="166"/>
    </location>
    <ligand>
        <name>ATP</name>
        <dbReference type="ChEBI" id="CHEBI:30616"/>
    </ligand>
</feature>
<keyword evidence="4" id="KW-0812">Transmembrane</keyword>
<evidence type="ECO:0000256" key="4">
    <source>
        <dbReference type="ARBA" id="ARBA00022692"/>
    </source>
</evidence>
<keyword evidence="7 14" id="KW-0547">Nucleotide-binding</keyword>
<dbReference type="GO" id="GO:0005524">
    <property type="term" value="F:ATP binding"/>
    <property type="evidence" value="ECO:0007669"/>
    <property type="project" value="UniProtKB-UniRule"/>
</dbReference>
<accession>A0A1R3JP58</accession>
<evidence type="ECO:0000256" key="12">
    <source>
        <dbReference type="ARBA" id="ARBA00023170"/>
    </source>
</evidence>
<dbReference type="PROSITE" id="PS50011">
    <property type="entry name" value="PROTEIN_KINASE_DOM"/>
    <property type="match status" value="1"/>
</dbReference>
<protein>
    <recommendedName>
        <fullName evidence="19">Gnk2-homologous domain-containing protein</fullName>
    </recommendedName>
</protein>
<dbReference type="Proteomes" id="UP000187203">
    <property type="component" value="Unassembled WGS sequence"/>
</dbReference>
<evidence type="ECO:0000256" key="14">
    <source>
        <dbReference type="PROSITE-ProRule" id="PRU10141"/>
    </source>
</evidence>
<evidence type="ECO:0000259" key="16">
    <source>
        <dbReference type="PROSITE" id="PS51473"/>
    </source>
</evidence>
<keyword evidence="8" id="KW-0418">Kinase</keyword>
<keyword evidence="12" id="KW-0675">Receptor</keyword>
<feature type="domain" description="Gnk2-homologous" evidence="16">
    <location>
        <begin position="1"/>
        <end position="71"/>
    </location>
</feature>
<feature type="domain" description="Protein kinase" evidence="15">
    <location>
        <begin position="138"/>
        <end position="205"/>
    </location>
</feature>
<keyword evidence="11" id="KW-0472">Membrane</keyword>
<keyword evidence="2" id="KW-0723">Serine/threonine-protein kinase</keyword>
<organism evidence="17 18">
    <name type="scientific">Corchorus olitorius</name>
    <dbReference type="NCBI Taxonomy" id="93759"/>
    <lineage>
        <taxon>Eukaryota</taxon>
        <taxon>Viridiplantae</taxon>
        <taxon>Streptophyta</taxon>
        <taxon>Embryophyta</taxon>
        <taxon>Tracheophyta</taxon>
        <taxon>Spermatophyta</taxon>
        <taxon>Magnoliopsida</taxon>
        <taxon>eudicotyledons</taxon>
        <taxon>Gunneridae</taxon>
        <taxon>Pentapetalae</taxon>
        <taxon>rosids</taxon>
        <taxon>malvids</taxon>
        <taxon>Malvales</taxon>
        <taxon>Malvaceae</taxon>
        <taxon>Grewioideae</taxon>
        <taxon>Apeibeae</taxon>
        <taxon>Corchorus</taxon>
    </lineage>
</organism>
<evidence type="ECO:0000256" key="6">
    <source>
        <dbReference type="ARBA" id="ARBA00022737"/>
    </source>
</evidence>
<keyword evidence="10" id="KW-1133">Transmembrane helix</keyword>
<keyword evidence="9 14" id="KW-0067">ATP-binding</keyword>
<dbReference type="OrthoDB" id="8891264at2759"/>
<evidence type="ECO:0000256" key="1">
    <source>
        <dbReference type="ARBA" id="ARBA00004167"/>
    </source>
</evidence>
<evidence type="ECO:0000313" key="17">
    <source>
        <dbReference type="EMBL" id="OMO96603.1"/>
    </source>
</evidence>
<comment type="subcellular location">
    <subcellularLocation>
        <location evidence="1">Membrane</location>
        <topology evidence="1">Single-pass membrane protein</topology>
    </subcellularLocation>
</comment>
<name>A0A1R3JP58_9ROSI</name>
<dbReference type="AlphaFoldDB" id="A0A1R3JP58"/>
<dbReference type="GO" id="GO:0004674">
    <property type="term" value="F:protein serine/threonine kinase activity"/>
    <property type="evidence" value="ECO:0007669"/>
    <property type="project" value="UniProtKB-KW"/>
</dbReference>
<gene>
    <name evidence="17" type="ORF">COLO4_15182</name>
</gene>
<dbReference type="CDD" id="cd23509">
    <property type="entry name" value="Gnk2-like"/>
    <property type="match status" value="1"/>
</dbReference>
<keyword evidence="6" id="KW-0677">Repeat</keyword>
<evidence type="ECO:0000256" key="5">
    <source>
        <dbReference type="ARBA" id="ARBA00022729"/>
    </source>
</evidence>
<dbReference type="Pfam" id="PF01657">
    <property type="entry name" value="Stress-antifung"/>
    <property type="match status" value="1"/>
</dbReference>
<evidence type="ECO:0000259" key="15">
    <source>
        <dbReference type="PROSITE" id="PS50011"/>
    </source>
</evidence>
<dbReference type="InterPro" id="IPR038408">
    <property type="entry name" value="GNK2_sf"/>
</dbReference>
<dbReference type="GO" id="GO:0042742">
    <property type="term" value="P:defense response to bacterium"/>
    <property type="evidence" value="ECO:0007669"/>
    <property type="project" value="TreeGrafter"/>
</dbReference>
<proteinExistence type="predicted"/>
<evidence type="ECO:0000256" key="7">
    <source>
        <dbReference type="ARBA" id="ARBA00022741"/>
    </source>
</evidence>
<evidence type="ECO:0000256" key="3">
    <source>
        <dbReference type="ARBA" id="ARBA00022679"/>
    </source>
</evidence>
<dbReference type="EMBL" id="AWUE01015604">
    <property type="protein sequence ID" value="OMO96603.1"/>
    <property type="molecule type" value="Genomic_DNA"/>
</dbReference>
<evidence type="ECO:0000256" key="13">
    <source>
        <dbReference type="ARBA" id="ARBA00023180"/>
    </source>
</evidence>
<evidence type="ECO:0000256" key="9">
    <source>
        <dbReference type="ARBA" id="ARBA00022840"/>
    </source>
</evidence>
<dbReference type="InterPro" id="IPR002902">
    <property type="entry name" value="GNK2"/>
</dbReference>
<evidence type="ECO:0000256" key="11">
    <source>
        <dbReference type="ARBA" id="ARBA00023136"/>
    </source>
</evidence>
<keyword evidence="18" id="KW-1185">Reference proteome</keyword>
<dbReference type="Gene3D" id="3.30.200.20">
    <property type="entry name" value="Phosphorylase Kinase, domain 1"/>
    <property type="match status" value="1"/>
</dbReference>
<reference evidence="18" key="1">
    <citation type="submission" date="2013-09" db="EMBL/GenBank/DDBJ databases">
        <title>Corchorus olitorius genome sequencing.</title>
        <authorList>
            <person name="Alam M."/>
            <person name="Haque M.S."/>
            <person name="Islam M.S."/>
            <person name="Emdad E.M."/>
            <person name="Islam M.M."/>
            <person name="Ahmed B."/>
            <person name="Halim A."/>
            <person name="Hossen Q.M.M."/>
            <person name="Hossain M.Z."/>
            <person name="Ahmed R."/>
            <person name="Khan M.M."/>
            <person name="Islam R."/>
            <person name="Rashid M.M."/>
            <person name="Khan S.A."/>
            <person name="Rahman M.S."/>
            <person name="Alam M."/>
            <person name="Yahiya A.S."/>
            <person name="Khan M.S."/>
            <person name="Azam M.S."/>
            <person name="Haque T."/>
            <person name="Lashkar M.Z.H."/>
            <person name="Akhand A.I."/>
            <person name="Morshed G."/>
            <person name="Roy S."/>
            <person name="Uddin K.S."/>
            <person name="Rabeya T."/>
            <person name="Hossain A.S."/>
            <person name="Chowdhury A."/>
            <person name="Snigdha A.R."/>
            <person name="Mortoza M.S."/>
            <person name="Matin S.A."/>
            <person name="Hoque S.M.E."/>
            <person name="Islam M.K."/>
            <person name="Roy D.K."/>
            <person name="Haider R."/>
            <person name="Moosa M.M."/>
            <person name="Elias S.M."/>
            <person name="Hasan A.M."/>
            <person name="Jahan S."/>
            <person name="Shafiuddin M."/>
            <person name="Mahmood N."/>
            <person name="Shommy N.S."/>
        </authorList>
    </citation>
    <scope>NUCLEOTIDE SEQUENCE [LARGE SCALE GENOMIC DNA]</scope>
    <source>
        <strain evidence="18">cv. O-4</strain>
    </source>
</reference>
<dbReference type="STRING" id="93759.A0A1R3JP58"/>
<sequence length="205" mass="22357">MGQKKFATKEATFTQFQTLYSLAQCTPDISSEDCHACLEEAITGFQKYCSGNTSALALYPSCTMRYQIAPFYQQSNPTAAVPPPAPPAPPLLLPSPPPGLKVRKNKIAQKKHNDRIKAKAMQSLQFELSIIESATNKFAEDNKIGAGGFGIVYKGTLPNGQEIAVKRLSSSTSSGQGCEEFRNEVLVVAKLQHRNLVKLLGYCLE</sequence>
<dbReference type="PROSITE" id="PS00107">
    <property type="entry name" value="PROTEIN_KINASE_ATP"/>
    <property type="match status" value="1"/>
</dbReference>
<dbReference type="PANTHER" id="PTHR27002">
    <property type="entry name" value="RECEPTOR-LIKE SERINE/THREONINE-PROTEIN KINASE SD1-8"/>
    <property type="match status" value="1"/>
</dbReference>
<dbReference type="FunFam" id="3.30.200.20:FF:000727">
    <property type="entry name" value="Cysteine-rich RLK (RECEPTOR-like protein kinase) 23"/>
    <property type="match status" value="1"/>
</dbReference>
<evidence type="ECO:0000256" key="2">
    <source>
        <dbReference type="ARBA" id="ARBA00022527"/>
    </source>
</evidence>
<evidence type="ECO:0008006" key="19">
    <source>
        <dbReference type="Google" id="ProtNLM"/>
    </source>
</evidence>
<keyword evidence="3" id="KW-0808">Transferase</keyword>
<dbReference type="InterPro" id="IPR001245">
    <property type="entry name" value="Ser-Thr/Tyr_kinase_cat_dom"/>
</dbReference>
<evidence type="ECO:0000256" key="8">
    <source>
        <dbReference type="ARBA" id="ARBA00022777"/>
    </source>
</evidence>